<accession>A0A822XN95</accession>
<proteinExistence type="predicted"/>
<dbReference type="AlphaFoldDB" id="A0A822XN95"/>
<organism evidence="1 2">
    <name type="scientific">Nelumbo nucifera</name>
    <name type="common">Sacred lotus</name>
    <dbReference type="NCBI Taxonomy" id="4432"/>
    <lineage>
        <taxon>Eukaryota</taxon>
        <taxon>Viridiplantae</taxon>
        <taxon>Streptophyta</taxon>
        <taxon>Embryophyta</taxon>
        <taxon>Tracheophyta</taxon>
        <taxon>Spermatophyta</taxon>
        <taxon>Magnoliopsida</taxon>
        <taxon>Proteales</taxon>
        <taxon>Nelumbonaceae</taxon>
        <taxon>Nelumbo</taxon>
    </lineage>
</organism>
<protein>
    <submittedName>
        <fullName evidence="1">Uncharacterized protein</fullName>
    </submittedName>
</protein>
<evidence type="ECO:0000313" key="1">
    <source>
        <dbReference type="EMBL" id="DAD21880.1"/>
    </source>
</evidence>
<sequence>MMCFTPKNLYFLFSSNFFKV</sequence>
<name>A0A822XN95_NELNU</name>
<dbReference type="EMBL" id="DUZY01000001">
    <property type="protein sequence ID" value="DAD21880.1"/>
    <property type="molecule type" value="Genomic_DNA"/>
</dbReference>
<keyword evidence="2" id="KW-1185">Reference proteome</keyword>
<comment type="caution">
    <text evidence="1">The sequence shown here is derived from an EMBL/GenBank/DDBJ whole genome shotgun (WGS) entry which is preliminary data.</text>
</comment>
<reference evidence="1 2" key="1">
    <citation type="journal article" date="2020" name="Mol. Biol. Evol.">
        <title>Distinct Expression and Methylation Patterns for Genes with Different Fates following a Single Whole-Genome Duplication in Flowering Plants.</title>
        <authorList>
            <person name="Shi T."/>
            <person name="Rahmani R.S."/>
            <person name="Gugger P.F."/>
            <person name="Wang M."/>
            <person name="Li H."/>
            <person name="Zhang Y."/>
            <person name="Li Z."/>
            <person name="Wang Q."/>
            <person name="Van de Peer Y."/>
            <person name="Marchal K."/>
            <person name="Chen J."/>
        </authorList>
    </citation>
    <scope>NUCLEOTIDE SEQUENCE [LARGE SCALE GENOMIC DNA]</scope>
    <source>
        <tissue evidence="1">Leaf</tissue>
    </source>
</reference>
<gene>
    <name evidence="1" type="ORF">HUJ06_023343</name>
</gene>
<evidence type="ECO:0000313" key="2">
    <source>
        <dbReference type="Proteomes" id="UP000607653"/>
    </source>
</evidence>
<dbReference type="Proteomes" id="UP000607653">
    <property type="component" value="Unassembled WGS sequence"/>
</dbReference>